<dbReference type="Proteomes" id="UP000533476">
    <property type="component" value="Unassembled WGS sequence"/>
</dbReference>
<dbReference type="SUPFAM" id="SSF140931">
    <property type="entry name" value="Fic-like"/>
    <property type="match status" value="1"/>
</dbReference>
<dbReference type="PANTHER" id="PTHR13504:SF38">
    <property type="entry name" value="FIDO DOMAIN-CONTAINING PROTEIN"/>
    <property type="match status" value="1"/>
</dbReference>
<comment type="caution">
    <text evidence="5">The sequence shown here is derived from an EMBL/GenBank/DDBJ whole genome shotgun (WGS) entry which is preliminary data.</text>
</comment>
<dbReference type="PANTHER" id="PTHR13504">
    <property type="entry name" value="FIDO DOMAIN-CONTAINING PROTEIN DDB_G0283145"/>
    <property type="match status" value="1"/>
</dbReference>
<protein>
    <submittedName>
        <fullName evidence="5">Fic family protein</fullName>
    </submittedName>
</protein>
<feature type="binding site" evidence="2">
    <location>
        <begin position="177"/>
        <end position="184"/>
    </location>
    <ligand>
        <name>ATP</name>
        <dbReference type="ChEBI" id="CHEBI:30616"/>
    </ligand>
</feature>
<evidence type="ECO:0000313" key="6">
    <source>
        <dbReference type="Proteomes" id="UP000533476"/>
    </source>
</evidence>
<feature type="binding site" evidence="2">
    <location>
        <begin position="209"/>
        <end position="210"/>
    </location>
    <ligand>
        <name>ATP</name>
        <dbReference type="ChEBI" id="CHEBI:30616"/>
    </ligand>
</feature>
<dbReference type="GO" id="GO:0005524">
    <property type="term" value="F:ATP binding"/>
    <property type="evidence" value="ECO:0007669"/>
    <property type="project" value="UniProtKB-KW"/>
</dbReference>
<feature type="active site" evidence="1">
    <location>
        <position position="173"/>
    </location>
</feature>
<dbReference type="InterPro" id="IPR036597">
    <property type="entry name" value="Fido-like_dom_sf"/>
</dbReference>
<reference evidence="5 6" key="1">
    <citation type="submission" date="2020-04" db="EMBL/GenBank/DDBJ databases">
        <authorList>
            <person name="Zhang R."/>
            <person name="Schippers A."/>
        </authorList>
    </citation>
    <scope>NUCLEOTIDE SEQUENCE [LARGE SCALE GENOMIC DNA]</scope>
    <source>
        <strain evidence="5 6">DSM 109850</strain>
    </source>
</reference>
<gene>
    <name evidence="5" type="ORF">HIJ39_19005</name>
</gene>
<evidence type="ECO:0000313" key="5">
    <source>
        <dbReference type="EMBL" id="NMP24415.1"/>
    </source>
</evidence>
<keyword evidence="2" id="KW-0547">Nucleotide-binding</keyword>
<evidence type="ECO:0000256" key="2">
    <source>
        <dbReference type="PIRSR" id="PIRSR640198-2"/>
    </source>
</evidence>
<dbReference type="InterPro" id="IPR003812">
    <property type="entry name" value="Fido"/>
</dbReference>
<feature type="site" description="Important for autoinhibition of adenylyltransferase activity" evidence="3">
    <location>
        <position position="47"/>
    </location>
</feature>
<dbReference type="InterPro" id="IPR040198">
    <property type="entry name" value="Fido_containing"/>
</dbReference>
<feature type="domain" description="Fido" evidence="4">
    <location>
        <begin position="96"/>
        <end position="230"/>
    </location>
</feature>
<evidence type="ECO:0000256" key="1">
    <source>
        <dbReference type="PIRSR" id="PIRSR640198-1"/>
    </source>
</evidence>
<evidence type="ECO:0000259" key="4">
    <source>
        <dbReference type="PROSITE" id="PS51459"/>
    </source>
</evidence>
<dbReference type="Pfam" id="PF02661">
    <property type="entry name" value="Fic"/>
    <property type="match status" value="1"/>
</dbReference>
<keyword evidence="2" id="KW-0067">ATP-binding</keyword>
<organism evidence="5 6">
    <name type="scientific">Sulfobacillus harzensis</name>
    <dbReference type="NCBI Taxonomy" id="2729629"/>
    <lineage>
        <taxon>Bacteria</taxon>
        <taxon>Bacillati</taxon>
        <taxon>Bacillota</taxon>
        <taxon>Clostridia</taxon>
        <taxon>Eubacteriales</taxon>
        <taxon>Clostridiales Family XVII. Incertae Sedis</taxon>
        <taxon>Sulfobacillus</taxon>
    </lineage>
</organism>
<evidence type="ECO:0000256" key="3">
    <source>
        <dbReference type="PIRSR" id="PIRSR640198-3"/>
    </source>
</evidence>
<dbReference type="PROSITE" id="PS51459">
    <property type="entry name" value="FIDO"/>
    <property type="match status" value="1"/>
</dbReference>
<keyword evidence="6" id="KW-1185">Reference proteome</keyword>
<dbReference type="RefSeq" id="WP_169102515.1">
    <property type="nucleotide sequence ID" value="NZ_JABBVZ010000109.1"/>
</dbReference>
<dbReference type="AlphaFoldDB" id="A0A7Y0L721"/>
<proteinExistence type="predicted"/>
<dbReference type="Gene3D" id="1.10.3290.10">
    <property type="entry name" value="Fido-like domain"/>
    <property type="match status" value="1"/>
</dbReference>
<dbReference type="EMBL" id="JABBVZ010000109">
    <property type="protein sequence ID" value="NMP24415.1"/>
    <property type="molecule type" value="Genomic_DNA"/>
</dbReference>
<name>A0A7Y0L721_9FIRM</name>
<sequence>MNNSAWLMMLDRRLERINKARPLPVETRRSLAAALRTHMTYASNAIEGNRLTLAETQVVLKGVTVGGKPLRDHLEAIDHAEAWDAMLHWAHSSDPVTPWLLRSLHSLVLRRSQPDTAGQFRTVPVAIAGSRLVPPDPSVVTPSVDDLMGEWNIATGHPVAVSAEMHARLMAIHPFVDGNGRTGRLLLNLWLMRNQYLPALLEPDDRPAYYAALQAADQGDMQPIGSVVIQGIGRTLGIYEEVLRITPNPEAPRGPRL</sequence>
<accession>A0A7Y0L721</accession>